<comment type="caution">
    <text evidence="3">The sequence shown here is derived from an EMBL/GenBank/DDBJ whole genome shotgun (WGS) entry which is preliminary data.</text>
</comment>
<dbReference type="InterPro" id="IPR028098">
    <property type="entry name" value="Glyco_trans_4-like_N"/>
</dbReference>
<dbReference type="Pfam" id="PF00534">
    <property type="entry name" value="Glycos_transf_1"/>
    <property type="match status" value="1"/>
</dbReference>
<dbReference type="InterPro" id="IPR001296">
    <property type="entry name" value="Glyco_trans_1"/>
</dbReference>
<protein>
    <submittedName>
        <fullName evidence="3">Glycogen synthase</fullName>
        <ecNumber evidence="3">2.4.1.21</ecNumber>
    </submittedName>
</protein>
<evidence type="ECO:0000313" key="4">
    <source>
        <dbReference type="Proteomes" id="UP000191056"/>
    </source>
</evidence>
<keyword evidence="4" id="KW-1185">Reference proteome</keyword>
<dbReference type="SUPFAM" id="SSF53756">
    <property type="entry name" value="UDP-Glycosyltransferase/glycogen phosphorylase"/>
    <property type="match status" value="1"/>
</dbReference>
<feature type="domain" description="Glycosyl transferase family 1" evidence="1">
    <location>
        <begin position="340"/>
        <end position="413"/>
    </location>
</feature>
<evidence type="ECO:0000313" key="3">
    <source>
        <dbReference type="EMBL" id="OPJ65364.1"/>
    </source>
</evidence>
<feature type="domain" description="Glycosyltransferase subfamily 4-like N-terminal" evidence="2">
    <location>
        <begin position="16"/>
        <end position="137"/>
    </location>
</feature>
<name>A0A1V4J021_9CLOT</name>
<keyword evidence="3" id="KW-0328">Glycosyltransferase</keyword>
<dbReference type="PANTHER" id="PTHR45947">
    <property type="entry name" value="SULFOQUINOVOSYL TRANSFERASE SQD2"/>
    <property type="match status" value="1"/>
</dbReference>
<dbReference type="RefSeq" id="WP_079438528.1">
    <property type="nucleotide sequence ID" value="NZ_MZGT01000009.1"/>
</dbReference>
<dbReference type="Gene3D" id="3.40.50.2000">
    <property type="entry name" value="Glycogen Phosphorylase B"/>
    <property type="match status" value="2"/>
</dbReference>
<dbReference type="EC" id="2.4.1.21" evidence="3"/>
<accession>A0A1V4J021</accession>
<dbReference type="Proteomes" id="UP000191056">
    <property type="component" value="Unassembled WGS sequence"/>
</dbReference>
<keyword evidence="3" id="KW-0808">Transferase</keyword>
<sequence length="445" mass="51427">MKILHYALGFPPYRTGGLTKYCTDLMIAQREQGHDVGLLWPGQIRVAFRKSSIKQGIDINWIHSFEIINPLPVALDEGIINVEMYMTKGNKEIYKDFLEKFSPNAIHIHTLMGIHKEFIIAAKELNIKTVFTTHDYYGICPKVTLFYNGSVCDNDHGCEDCINCNQTALSLKKIMLLQSPMYRQMKNLSITKALRRKHRNQFFEATGNVKCQLAQNEINSRVEKYKQLREYYIDILKNIDVIHFNSSVSEMVYKRYFIPKDGRVVNITHKGIADNRKKKKFNHGKLKITYLAPAKPYKGFSVLKQALDELWDEGNRNFELNMYSVTNKISPYMEIQDGYNYEELESIFDKTDLLVAPSVCYETFGFTVLEALSYGVPVLVSENVGAKDIVLNPNWVIEASSVQELKNIINNIKIEDLEAYNAKILELNKICEYKTFVKQNDKLYQ</sequence>
<evidence type="ECO:0000259" key="1">
    <source>
        <dbReference type="Pfam" id="PF00534"/>
    </source>
</evidence>
<dbReference type="PANTHER" id="PTHR45947:SF13">
    <property type="entry name" value="TRANSFERASE"/>
    <property type="match status" value="1"/>
</dbReference>
<dbReference type="AlphaFoldDB" id="A0A1V4J021"/>
<reference evidence="3 4" key="1">
    <citation type="submission" date="2017-03" db="EMBL/GenBank/DDBJ databases">
        <title>Genome sequence of Clostridium chromiireducens DSM 23318.</title>
        <authorList>
            <person name="Poehlein A."/>
            <person name="Daniel R."/>
        </authorList>
    </citation>
    <scope>NUCLEOTIDE SEQUENCE [LARGE SCALE GENOMIC DNA]</scope>
    <source>
        <strain evidence="3 4">DSM 23318</strain>
    </source>
</reference>
<proteinExistence type="predicted"/>
<dbReference type="Pfam" id="PF13439">
    <property type="entry name" value="Glyco_transf_4"/>
    <property type="match status" value="1"/>
</dbReference>
<dbReference type="OrthoDB" id="9815550at2"/>
<dbReference type="InterPro" id="IPR050194">
    <property type="entry name" value="Glycosyltransferase_grp1"/>
</dbReference>
<gene>
    <name evidence="3" type="primary">glgA_1</name>
    <name evidence="3" type="ORF">CLCHR_09400</name>
</gene>
<dbReference type="GO" id="GO:0009011">
    <property type="term" value="F:alpha-1,4-glucan glucosyltransferase (ADP-glucose donor) activity"/>
    <property type="evidence" value="ECO:0007669"/>
    <property type="project" value="UniProtKB-EC"/>
</dbReference>
<dbReference type="EMBL" id="MZGT01000009">
    <property type="protein sequence ID" value="OPJ65364.1"/>
    <property type="molecule type" value="Genomic_DNA"/>
</dbReference>
<dbReference type="STRING" id="225345.CLCHR_09400"/>
<organism evidence="3 4">
    <name type="scientific">Clostridium chromiireducens</name>
    <dbReference type="NCBI Taxonomy" id="225345"/>
    <lineage>
        <taxon>Bacteria</taxon>
        <taxon>Bacillati</taxon>
        <taxon>Bacillota</taxon>
        <taxon>Clostridia</taxon>
        <taxon>Eubacteriales</taxon>
        <taxon>Clostridiaceae</taxon>
        <taxon>Clostridium</taxon>
    </lineage>
</organism>
<evidence type="ECO:0000259" key="2">
    <source>
        <dbReference type="Pfam" id="PF13439"/>
    </source>
</evidence>